<dbReference type="Gene3D" id="2.60.120.200">
    <property type="match status" value="1"/>
</dbReference>
<evidence type="ECO:0000256" key="2">
    <source>
        <dbReference type="ARBA" id="ARBA00008536"/>
    </source>
</evidence>
<dbReference type="InterPro" id="IPR017441">
    <property type="entry name" value="Protein_kinase_ATP_BS"/>
</dbReference>
<feature type="transmembrane region" description="Helical" evidence="18">
    <location>
        <begin position="283"/>
        <end position="304"/>
    </location>
</feature>
<dbReference type="InterPro" id="IPR000719">
    <property type="entry name" value="Prot_kinase_dom"/>
</dbReference>
<evidence type="ECO:0000256" key="7">
    <source>
        <dbReference type="ARBA" id="ARBA00022679"/>
    </source>
</evidence>
<keyword evidence="14 18" id="KW-1133">Transmembrane helix</keyword>
<dbReference type="PANTHER" id="PTHR27007">
    <property type="match status" value="1"/>
</dbReference>
<keyword evidence="10" id="KW-0430">Lectin</keyword>
<accession>A0A0U1WXV8</accession>
<dbReference type="PROSITE" id="PS50011">
    <property type="entry name" value="PROTEIN_KINASE_DOM"/>
    <property type="match status" value="1"/>
</dbReference>
<dbReference type="SUPFAM" id="SSF49899">
    <property type="entry name" value="Concanavalin A-like lectins/glucanases"/>
    <property type="match status" value="1"/>
</dbReference>
<keyword evidence="8 18" id="KW-0812">Transmembrane</keyword>
<evidence type="ECO:0000256" key="18">
    <source>
        <dbReference type="SAM" id="Phobius"/>
    </source>
</evidence>
<dbReference type="InterPro" id="IPR011009">
    <property type="entry name" value="Kinase-like_dom_sf"/>
</dbReference>
<keyword evidence="9 19" id="KW-0732">Signal</keyword>
<evidence type="ECO:0000259" key="20">
    <source>
        <dbReference type="PROSITE" id="PS50011"/>
    </source>
</evidence>
<keyword evidence="13 17" id="KW-0067">ATP-binding</keyword>
<evidence type="ECO:0000256" key="10">
    <source>
        <dbReference type="ARBA" id="ARBA00022734"/>
    </source>
</evidence>
<evidence type="ECO:0000256" key="12">
    <source>
        <dbReference type="ARBA" id="ARBA00022777"/>
    </source>
</evidence>
<feature type="signal peptide" evidence="19">
    <location>
        <begin position="1"/>
        <end position="22"/>
    </location>
</feature>
<evidence type="ECO:0000313" key="21">
    <source>
        <dbReference type="EMBL" id="AHW98618.1"/>
    </source>
</evidence>
<evidence type="ECO:0000256" key="19">
    <source>
        <dbReference type="SAM" id="SignalP"/>
    </source>
</evidence>
<dbReference type="InterPro" id="IPR001245">
    <property type="entry name" value="Ser-Thr/Tyr_kinase_cat_dom"/>
</dbReference>
<dbReference type="InterPro" id="IPR008271">
    <property type="entry name" value="Ser/Thr_kinase_AS"/>
</dbReference>
<evidence type="ECO:0000256" key="16">
    <source>
        <dbReference type="ARBA" id="ARBA00023180"/>
    </source>
</evidence>
<dbReference type="FunFam" id="3.30.200.20:FF:001865">
    <property type="entry name" value="Os04g0123750 protein"/>
    <property type="match status" value="1"/>
</dbReference>
<name>A0A0U1WXV8_ORYGL</name>
<keyword evidence="12 21" id="KW-0418">Kinase</keyword>
<dbReference type="Pfam" id="PF07714">
    <property type="entry name" value="PK_Tyr_Ser-Thr"/>
    <property type="match status" value="1"/>
</dbReference>
<dbReference type="PROSITE" id="PS00108">
    <property type="entry name" value="PROTEIN_KINASE_ST"/>
    <property type="match status" value="1"/>
</dbReference>
<protein>
    <recommendedName>
        <fullName evidence="4">non-specific serine/threonine protein kinase</fullName>
        <ecNumber evidence="4">2.7.11.1</ecNumber>
    </recommendedName>
</protein>
<dbReference type="InterPro" id="IPR019825">
    <property type="entry name" value="Lectin_legB_Mn/Ca_BS"/>
</dbReference>
<comment type="subcellular location">
    <subcellularLocation>
        <location evidence="1">Cell membrane</location>
        <topology evidence="1">Single-pass type I membrane protein</topology>
    </subcellularLocation>
</comment>
<evidence type="ECO:0000256" key="14">
    <source>
        <dbReference type="ARBA" id="ARBA00022989"/>
    </source>
</evidence>
<dbReference type="InterPro" id="IPR050528">
    <property type="entry name" value="L-type_Lectin-RKs"/>
</dbReference>
<dbReference type="Gene3D" id="1.10.510.10">
    <property type="entry name" value="Transferase(Phosphotransferase) domain 1"/>
    <property type="match status" value="1"/>
</dbReference>
<keyword evidence="7" id="KW-0808">Transferase</keyword>
<comment type="similarity">
    <text evidence="2">In the N-terminal section; belongs to the leguminous lectin family.</text>
</comment>
<dbReference type="FunFam" id="1.10.510.10:FF:002433">
    <property type="entry name" value="Os04g0134400 protein"/>
    <property type="match status" value="1"/>
</dbReference>
<comment type="similarity">
    <text evidence="3">In the C-terminal section; belongs to the protein kinase superfamily. Ser/Thr protein kinase family.</text>
</comment>
<dbReference type="Gene3D" id="3.30.200.20">
    <property type="entry name" value="Phosphorylase Kinase, domain 1"/>
    <property type="match status" value="1"/>
</dbReference>
<dbReference type="InterPro" id="IPR013320">
    <property type="entry name" value="ConA-like_dom_sf"/>
</dbReference>
<evidence type="ECO:0000256" key="9">
    <source>
        <dbReference type="ARBA" id="ARBA00022729"/>
    </source>
</evidence>
<dbReference type="Pfam" id="PF00139">
    <property type="entry name" value="Lectin_legB"/>
    <property type="match status" value="1"/>
</dbReference>
<dbReference type="AlphaFoldDB" id="A0A0U1WXV8"/>
<dbReference type="GO" id="GO:0051707">
    <property type="term" value="P:response to other organism"/>
    <property type="evidence" value="ECO:0007669"/>
    <property type="project" value="UniProtKB-ARBA"/>
</dbReference>
<feature type="binding site" evidence="17">
    <location>
        <position position="368"/>
    </location>
    <ligand>
        <name>ATP</name>
        <dbReference type="ChEBI" id="CHEBI:30616"/>
    </ligand>
</feature>
<keyword evidence="5" id="KW-1003">Cell membrane</keyword>
<evidence type="ECO:0000256" key="3">
    <source>
        <dbReference type="ARBA" id="ARBA00010217"/>
    </source>
</evidence>
<gene>
    <name evidence="21" type="primary">G6-1</name>
</gene>
<dbReference type="SUPFAM" id="SSF56112">
    <property type="entry name" value="Protein kinase-like (PK-like)"/>
    <property type="match status" value="1"/>
</dbReference>
<dbReference type="PROSITE" id="PS00307">
    <property type="entry name" value="LECTIN_LEGUME_BETA"/>
    <property type="match status" value="1"/>
</dbReference>
<dbReference type="GO" id="GO:0005524">
    <property type="term" value="F:ATP binding"/>
    <property type="evidence" value="ECO:0007669"/>
    <property type="project" value="UniProtKB-UniRule"/>
</dbReference>
<evidence type="ECO:0000256" key="11">
    <source>
        <dbReference type="ARBA" id="ARBA00022741"/>
    </source>
</evidence>
<sequence length="657" mass="72761">MGIGTPQLLLVAVALVFSIAAADSPAVSFSFNFSNPSTYNQEADLKFEGDATPPRDGLVNLTCSMVGCKGRMSYAQPVHLYDNATTVVASFSTRFTFAIIRSDRCKGDGMAFFLASYPSVLPPSSSGGSLGLIAGPAADGKTTALGADRFIAVEFDTYNNSFDPKGSNDHIGIDISSVQMSINTTLLPNFSLHGIMTADITFDNRTRMLVASLWWLDDKNDPSPTKPVQVSTQLPEIQTLLPPEVAVGFSAATGSCRELHQIMSWTFNSTLARIHKERNKIPGLLGGLIIGGVVALALALWFLLSCWKWKRVLNFFRKGTAGARRFEYRDLATATKNFSDVYKLGEGAFGKVYRGYLQELHRDVAVKKIVKELNVGHKDFFSEVTTISEARHKNLVKFYGWCIRGHSWNILHFLCGWCWSMEKKELFLVYELMKNGNLHEYLHESKVTEVQSWRTRYKIAKDIGSALFYLHHDCKPCILHRDIKPCNILLDENFNAKLADFGLSRIAKTTVVGTVEGYVLTTAAGPIDYMDPQCKKHGKVRIDCPSDVYSFGIVLLEITCTGKSREQICGLYRSKGDVVKAADTRLEFGGDSERRKMERVIVLGLLCSAFETRDRPTMQQAMDVLERNAPLPDHNFITNSALASSDHDASSASVANI</sequence>
<evidence type="ECO:0000256" key="6">
    <source>
        <dbReference type="ARBA" id="ARBA00022527"/>
    </source>
</evidence>
<organism evidence="21">
    <name type="scientific">Oryza glaberrima</name>
    <name type="common">African rice</name>
    <dbReference type="NCBI Taxonomy" id="4538"/>
    <lineage>
        <taxon>Eukaryota</taxon>
        <taxon>Viridiplantae</taxon>
        <taxon>Streptophyta</taxon>
        <taxon>Embryophyta</taxon>
        <taxon>Tracheophyta</taxon>
        <taxon>Spermatophyta</taxon>
        <taxon>Magnoliopsida</taxon>
        <taxon>Liliopsida</taxon>
        <taxon>Poales</taxon>
        <taxon>Poaceae</taxon>
        <taxon>BOP clade</taxon>
        <taxon>Oryzoideae</taxon>
        <taxon>Oryzeae</taxon>
        <taxon>Oryzinae</taxon>
        <taxon>Oryza</taxon>
    </lineage>
</organism>
<evidence type="ECO:0000256" key="4">
    <source>
        <dbReference type="ARBA" id="ARBA00012513"/>
    </source>
</evidence>
<feature type="domain" description="Protein kinase" evidence="20">
    <location>
        <begin position="338"/>
        <end position="637"/>
    </location>
</feature>
<dbReference type="SMART" id="SM00220">
    <property type="entry name" value="S_TKc"/>
    <property type="match status" value="1"/>
</dbReference>
<evidence type="ECO:0000256" key="1">
    <source>
        <dbReference type="ARBA" id="ARBA00004251"/>
    </source>
</evidence>
<feature type="chain" id="PRO_5006829453" description="non-specific serine/threonine protein kinase" evidence="19">
    <location>
        <begin position="23"/>
        <end position="657"/>
    </location>
</feature>
<dbReference type="EC" id="2.7.11.1" evidence="4"/>
<dbReference type="GO" id="GO:0004674">
    <property type="term" value="F:protein serine/threonine kinase activity"/>
    <property type="evidence" value="ECO:0007669"/>
    <property type="project" value="UniProtKB-KW"/>
</dbReference>
<dbReference type="GO" id="GO:0030246">
    <property type="term" value="F:carbohydrate binding"/>
    <property type="evidence" value="ECO:0007669"/>
    <property type="project" value="UniProtKB-KW"/>
</dbReference>
<keyword evidence="16" id="KW-0325">Glycoprotein</keyword>
<evidence type="ECO:0000256" key="15">
    <source>
        <dbReference type="ARBA" id="ARBA00023136"/>
    </source>
</evidence>
<dbReference type="PROSITE" id="PS00107">
    <property type="entry name" value="PROTEIN_KINASE_ATP"/>
    <property type="match status" value="1"/>
</dbReference>
<evidence type="ECO:0000256" key="8">
    <source>
        <dbReference type="ARBA" id="ARBA00022692"/>
    </source>
</evidence>
<dbReference type="GO" id="GO:0006952">
    <property type="term" value="P:defense response"/>
    <property type="evidence" value="ECO:0007669"/>
    <property type="project" value="UniProtKB-ARBA"/>
</dbReference>
<keyword evidence="11 17" id="KW-0547">Nucleotide-binding</keyword>
<dbReference type="CDD" id="cd06899">
    <property type="entry name" value="lectin_legume_LecRK_Arcelin_ConA"/>
    <property type="match status" value="1"/>
</dbReference>
<keyword evidence="15 18" id="KW-0472">Membrane</keyword>
<keyword evidence="6" id="KW-0723">Serine/threonine-protein kinase</keyword>
<evidence type="ECO:0000256" key="13">
    <source>
        <dbReference type="ARBA" id="ARBA00022840"/>
    </source>
</evidence>
<reference evidence="21" key="1">
    <citation type="submission" date="2013-12" db="EMBL/GenBank/DDBJ databases">
        <title>Transition of Euchromatin to Heterochromatin in the Oryza Genomes.</title>
        <authorList>
            <person name="Song C."/>
            <person name="Liu T."/>
            <person name="Li B."/>
            <person name="Shi J."/>
            <person name="Lu F."/>
        </authorList>
    </citation>
    <scope>NUCLEOTIDE SEQUENCE</scope>
</reference>
<proteinExistence type="inferred from homology"/>
<dbReference type="GO" id="GO:0005886">
    <property type="term" value="C:plasma membrane"/>
    <property type="evidence" value="ECO:0007669"/>
    <property type="project" value="UniProtKB-SubCell"/>
</dbReference>
<dbReference type="InterPro" id="IPR001220">
    <property type="entry name" value="Legume_lectin_dom"/>
</dbReference>
<evidence type="ECO:0000256" key="17">
    <source>
        <dbReference type="PROSITE-ProRule" id="PRU10141"/>
    </source>
</evidence>
<dbReference type="EMBL" id="KF957857">
    <property type="protein sequence ID" value="AHW98618.1"/>
    <property type="molecule type" value="Genomic_DNA"/>
</dbReference>
<evidence type="ECO:0000256" key="5">
    <source>
        <dbReference type="ARBA" id="ARBA00022475"/>
    </source>
</evidence>